<accession>A0A922T5Z8</accession>
<dbReference type="AlphaFoldDB" id="A0A922T5Z8"/>
<proteinExistence type="predicted"/>
<dbReference type="EMBL" id="AWEX01000061">
    <property type="protein sequence ID" value="KED04181.1"/>
    <property type="molecule type" value="Genomic_DNA"/>
</dbReference>
<comment type="caution">
    <text evidence="1">The sequence shown here is derived from an EMBL/GenBank/DDBJ whole genome shotgun (WGS) entry which is preliminary data.</text>
</comment>
<name>A0A922T5Z8_9STRE</name>
<dbReference type="RefSeq" id="WP_037580678.1">
    <property type="nucleotide sequence ID" value="NZ_AWEX01000061.1"/>
</dbReference>
<evidence type="ECO:0000313" key="1">
    <source>
        <dbReference type="EMBL" id="KED04181.1"/>
    </source>
</evidence>
<organism evidence="1 2">
    <name type="scientific">Streptococcus equi subsp. ruminatorum CECT 5772</name>
    <dbReference type="NCBI Taxonomy" id="1051981"/>
    <lineage>
        <taxon>Bacteria</taxon>
        <taxon>Bacillati</taxon>
        <taxon>Bacillota</taxon>
        <taxon>Bacilli</taxon>
        <taxon>Lactobacillales</taxon>
        <taxon>Streptococcaceae</taxon>
        <taxon>Streptococcus</taxon>
    </lineage>
</organism>
<evidence type="ECO:0000313" key="2">
    <source>
        <dbReference type="Proteomes" id="UP000028704"/>
    </source>
</evidence>
<gene>
    <name evidence="1" type="ORF">CECT5772_06808</name>
</gene>
<sequence>MVKKNNILKRLEYINQKISDGQGIEESFDDIFTSWVIAVNYASTIDNTLDVPDIVAFSQNKELRDRIIARVES</sequence>
<reference evidence="1 2" key="1">
    <citation type="journal article" date="2014" name="Int. J. Syst. Evol. Microbiol.">
        <title>Phylogenomics and the dynamic genome evolution of the genus Streptococcus.</title>
        <authorList>
            <consortium name="The Broad Institute Genome Sequencing Platform"/>
            <person name="Richards V.P."/>
            <person name="Palmer S.R."/>
            <person name="Pavinski Bitar P.D."/>
            <person name="Qin X."/>
            <person name="Weinstock G.M."/>
            <person name="Highlander S.K."/>
            <person name="Town C.D."/>
            <person name="Burne R.A."/>
            <person name="Stanhope M.J."/>
        </authorList>
    </citation>
    <scope>NUCLEOTIDE SEQUENCE [LARGE SCALE GENOMIC DNA]</scope>
    <source>
        <strain evidence="1 2">CECT 5772</strain>
    </source>
</reference>
<protein>
    <submittedName>
        <fullName evidence="1">Phage protein</fullName>
    </submittedName>
</protein>
<dbReference type="Proteomes" id="UP000028704">
    <property type="component" value="Unassembled WGS sequence"/>
</dbReference>